<dbReference type="InterPro" id="IPR045773">
    <property type="entry name" value="DUF6226"/>
</dbReference>
<reference evidence="1 2" key="1">
    <citation type="submission" date="2016-10" db="EMBL/GenBank/DDBJ databases">
        <authorList>
            <person name="de Groot N.N."/>
        </authorList>
    </citation>
    <scope>NUCLEOTIDE SEQUENCE [LARGE SCALE GENOMIC DNA]</scope>
    <source>
        <strain evidence="1 2">CGMCC 1.7056</strain>
    </source>
</reference>
<dbReference type="RefSeq" id="WP_217645298.1">
    <property type="nucleotide sequence ID" value="NZ_FOLB01000007.1"/>
</dbReference>
<accession>A0A1I1JQR0</accession>
<dbReference type="Proteomes" id="UP000198832">
    <property type="component" value="Unassembled WGS sequence"/>
</dbReference>
<evidence type="ECO:0000313" key="2">
    <source>
        <dbReference type="Proteomes" id="UP000198832"/>
    </source>
</evidence>
<dbReference type="AlphaFoldDB" id="A0A1I1JQR0"/>
<protein>
    <submittedName>
        <fullName evidence="1">Uncharacterized protein</fullName>
    </submittedName>
</protein>
<dbReference type="EMBL" id="FOLB01000007">
    <property type="protein sequence ID" value="SFC50735.1"/>
    <property type="molecule type" value="Genomic_DNA"/>
</dbReference>
<organism evidence="1 2">
    <name type="scientific">Nocardioides terrae</name>
    <dbReference type="NCBI Taxonomy" id="574651"/>
    <lineage>
        <taxon>Bacteria</taxon>
        <taxon>Bacillati</taxon>
        <taxon>Actinomycetota</taxon>
        <taxon>Actinomycetes</taxon>
        <taxon>Propionibacteriales</taxon>
        <taxon>Nocardioidaceae</taxon>
        <taxon>Nocardioides</taxon>
    </lineage>
</organism>
<sequence>MELADLLADVAERYDRMGMPFWPDPHPGLASPREEEYSRVTDGGRYGIVHARARAWTETLRELLGAEAEPDGRTTTLVSPRRRTLPLLLIEEHVALTAEEDHLPLLRVAVVDPTWEVDREPDCGCDACDSGSDDLLEAIDHAVTNVIGGTFVAMRGAGWSAQWYPDGGRSSISGGSMGDFGDPVDLCRRVAARERVELPPGTEVVVGRSWLG</sequence>
<name>A0A1I1JQR0_9ACTN</name>
<gene>
    <name evidence="1" type="ORF">SAMN04487968_107105</name>
</gene>
<dbReference type="STRING" id="574651.SAMN04487968_107105"/>
<proteinExistence type="predicted"/>
<keyword evidence="2" id="KW-1185">Reference proteome</keyword>
<evidence type="ECO:0000313" key="1">
    <source>
        <dbReference type="EMBL" id="SFC50735.1"/>
    </source>
</evidence>
<dbReference type="Pfam" id="PF19736">
    <property type="entry name" value="DUF6226"/>
    <property type="match status" value="1"/>
</dbReference>